<dbReference type="GeneID" id="38783350"/>
<dbReference type="EMBL" id="BFAD01000009">
    <property type="protein sequence ID" value="GBE86433.1"/>
    <property type="molecule type" value="Genomic_DNA"/>
</dbReference>
<dbReference type="AlphaFoldDB" id="A0A401GW72"/>
<accession>A0A401GW72</accession>
<evidence type="ECO:0000313" key="2">
    <source>
        <dbReference type="Proteomes" id="UP000287166"/>
    </source>
</evidence>
<reference evidence="1 2" key="1">
    <citation type="journal article" date="2018" name="Sci. Rep.">
        <title>Genome sequence of the cauliflower mushroom Sparassis crispa (Hanabiratake) and its association with beneficial usage.</title>
        <authorList>
            <person name="Kiyama R."/>
            <person name="Furutani Y."/>
            <person name="Kawaguchi K."/>
            <person name="Nakanishi T."/>
        </authorList>
    </citation>
    <scope>NUCLEOTIDE SEQUENCE [LARGE SCALE GENOMIC DNA]</scope>
</reference>
<keyword evidence="2" id="KW-1185">Reference proteome</keyword>
<dbReference type="Proteomes" id="UP000287166">
    <property type="component" value="Unassembled WGS sequence"/>
</dbReference>
<organism evidence="1 2">
    <name type="scientific">Sparassis crispa</name>
    <dbReference type="NCBI Taxonomy" id="139825"/>
    <lineage>
        <taxon>Eukaryota</taxon>
        <taxon>Fungi</taxon>
        <taxon>Dikarya</taxon>
        <taxon>Basidiomycota</taxon>
        <taxon>Agaricomycotina</taxon>
        <taxon>Agaricomycetes</taxon>
        <taxon>Polyporales</taxon>
        <taxon>Sparassidaceae</taxon>
        <taxon>Sparassis</taxon>
    </lineage>
</organism>
<evidence type="ECO:0000313" key="1">
    <source>
        <dbReference type="EMBL" id="GBE86433.1"/>
    </source>
</evidence>
<gene>
    <name evidence="1" type="ORF">SCP_0903120</name>
</gene>
<dbReference type="InParanoid" id="A0A401GW72"/>
<proteinExistence type="predicted"/>
<dbReference type="RefSeq" id="XP_027617346.1">
    <property type="nucleotide sequence ID" value="XM_027761545.1"/>
</dbReference>
<protein>
    <submittedName>
        <fullName evidence="1">Uncharacterized protein</fullName>
    </submittedName>
</protein>
<name>A0A401GW72_9APHY</name>
<sequence length="94" mass="10437">MVMEHDELCVLVAAAPRPSVQASHSLWSGLAPRAMPDIVDVKELRNEDVPWCGAVRKEQEHVRVDVHIASVQVFNIGRVVREAYAGREHAGEDV</sequence>
<comment type="caution">
    <text evidence="1">The sequence shown here is derived from an EMBL/GenBank/DDBJ whole genome shotgun (WGS) entry which is preliminary data.</text>
</comment>